<accession>A0A5C3Q9G7</accession>
<dbReference type="GO" id="GO:0003735">
    <property type="term" value="F:structural constituent of ribosome"/>
    <property type="evidence" value="ECO:0007669"/>
    <property type="project" value="InterPro"/>
</dbReference>
<evidence type="ECO:0000256" key="7">
    <source>
        <dbReference type="ARBA" id="ARBA00065857"/>
    </source>
</evidence>
<reference evidence="10 11" key="1">
    <citation type="journal article" date="2019" name="Nat. Ecol. Evol.">
        <title>Megaphylogeny resolves global patterns of mushroom evolution.</title>
        <authorList>
            <person name="Varga T."/>
            <person name="Krizsan K."/>
            <person name="Foldi C."/>
            <person name="Dima B."/>
            <person name="Sanchez-Garcia M."/>
            <person name="Sanchez-Ramirez S."/>
            <person name="Szollosi G.J."/>
            <person name="Szarkandi J.G."/>
            <person name="Papp V."/>
            <person name="Albert L."/>
            <person name="Andreopoulos W."/>
            <person name="Angelini C."/>
            <person name="Antonin V."/>
            <person name="Barry K.W."/>
            <person name="Bougher N.L."/>
            <person name="Buchanan P."/>
            <person name="Buyck B."/>
            <person name="Bense V."/>
            <person name="Catcheside P."/>
            <person name="Chovatia M."/>
            <person name="Cooper J."/>
            <person name="Damon W."/>
            <person name="Desjardin D."/>
            <person name="Finy P."/>
            <person name="Geml J."/>
            <person name="Haridas S."/>
            <person name="Hughes K."/>
            <person name="Justo A."/>
            <person name="Karasinski D."/>
            <person name="Kautmanova I."/>
            <person name="Kiss B."/>
            <person name="Kocsube S."/>
            <person name="Kotiranta H."/>
            <person name="LaButti K.M."/>
            <person name="Lechner B.E."/>
            <person name="Liimatainen K."/>
            <person name="Lipzen A."/>
            <person name="Lukacs Z."/>
            <person name="Mihaltcheva S."/>
            <person name="Morgado L.N."/>
            <person name="Niskanen T."/>
            <person name="Noordeloos M.E."/>
            <person name="Ohm R.A."/>
            <person name="Ortiz-Santana B."/>
            <person name="Ovrebo C."/>
            <person name="Racz N."/>
            <person name="Riley R."/>
            <person name="Savchenko A."/>
            <person name="Shiryaev A."/>
            <person name="Soop K."/>
            <person name="Spirin V."/>
            <person name="Szebenyi C."/>
            <person name="Tomsovsky M."/>
            <person name="Tulloss R.E."/>
            <person name="Uehling J."/>
            <person name="Grigoriev I.V."/>
            <person name="Vagvolgyi C."/>
            <person name="Papp T."/>
            <person name="Martin F.M."/>
            <person name="Miettinen O."/>
            <person name="Hibbett D.S."/>
            <person name="Nagy L.G."/>
        </authorList>
    </citation>
    <scope>NUCLEOTIDE SEQUENCE [LARGE SCALE GENOMIC DNA]</scope>
    <source>
        <strain evidence="10 11">CBS 309.79</strain>
    </source>
</reference>
<evidence type="ECO:0000256" key="6">
    <source>
        <dbReference type="ARBA" id="ARBA00057689"/>
    </source>
</evidence>
<dbReference type="GO" id="GO:1990904">
    <property type="term" value="C:ribonucleoprotein complex"/>
    <property type="evidence" value="ECO:0007669"/>
    <property type="project" value="UniProtKB-KW"/>
</dbReference>
<evidence type="ECO:0000256" key="5">
    <source>
        <dbReference type="ARBA" id="ARBA00042916"/>
    </source>
</evidence>
<dbReference type="OrthoDB" id="366214at2759"/>
<evidence type="ECO:0000256" key="3">
    <source>
        <dbReference type="ARBA" id="ARBA00023274"/>
    </source>
</evidence>
<dbReference type="InterPro" id="IPR036838">
    <property type="entry name" value="Ribosomal_uS10_dom_sf"/>
</dbReference>
<dbReference type="Pfam" id="PF00338">
    <property type="entry name" value="Ribosomal_S10"/>
    <property type="match status" value="1"/>
</dbReference>
<proteinExistence type="inferred from homology"/>
<keyword evidence="11" id="KW-1185">Reference proteome</keyword>
<comment type="subunit">
    <text evidence="7">Part of the mitochondrial small ribosomal subunit.</text>
</comment>
<dbReference type="HAMAP" id="MF_00508">
    <property type="entry name" value="Ribosomal_uS10"/>
    <property type="match status" value="1"/>
</dbReference>
<comment type="function">
    <text evidence="6">Involved in mitochondrial genome encoded proteins translation. Involved in the binding of tRNA to the ribosomes.</text>
</comment>
<dbReference type="AlphaFoldDB" id="A0A5C3Q9G7"/>
<evidence type="ECO:0000256" key="8">
    <source>
        <dbReference type="SAM" id="MobiDB-lite"/>
    </source>
</evidence>
<keyword evidence="3" id="KW-0687">Ribonucleoprotein</keyword>
<sequence length="468" mass="49634">MHHLLRGARLAHRSAGRTTRLAGRSAPSAGAVWSRCNSSASGSGKKDAADAATAQPTPAPAPPSAKDAVPPTTPQSKPAPRSSTPPKAKSGVAPTAAAAEATAKDLARPKKVEQAKDLEVPVTKGDATVVQEKSHPSPKVVEPEAVKLKVETPSPAKPAAATPAPPLPTTTVEGSQTEQVKAKKVDSSATLSGAEAKSLLENDESVLEDDEYLPSEIKAAMSEMEKLGAEHQEEGGAAAQQMEAEMSDEEVEEMLKLIEKQGLANGNQPKTPEFHGSLTPLPTLESLGSSYTEPEYAAALAHGRSVQKPYYHPKTHHIPVASIHFASHSPYQLTLFTHFASHAAAALGVPISGVVALPKRRRLWTVIKGPFVHKKSQENFERVTHRRAIKMWDADSEVVDLLVGYLRKHMLGGVGMRVTRWERREVGMGAAMGKAGAGAKGQRAADKVKEMGERIVKTEGAPPAEIQA</sequence>
<dbReference type="EMBL" id="ML178840">
    <property type="protein sequence ID" value="TFK98401.1"/>
    <property type="molecule type" value="Genomic_DNA"/>
</dbReference>
<comment type="similarity">
    <text evidence="1">Belongs to the universal ribosomal protein uS10 family.</text>
</comment>
<dbReference type="PANTHER" id="PTHR11700">
    <property type="entry name" value="30S RIBOSOMAL PROTEIN S10 FAMILY MEMBER"/>
    <property type="match status" value="1"/>
</dbReference>
<feature type="compositionally biased region" description="Basic and acidic residues" evidence="8">
    <location>
        <begin position="102"/>
        <end position="119"/>
    </location>
</feature>
<dbReference type="InterPro" id="IPR001848">
    <property type="entry name" value="Ribosomal_uS10"/>
</dbReference>
<feature type="compositionally biased region" description="Low complexity" evidence="8">
    <location>
        <begin position="152"/>
        <end position="162"/>
    </location>
</feature>
<evidence type="ECO:0000313" key="11">
    <source>
        <dbReference type="Proteomes" id="UP000305067"/>
    </source>
</evidence>
<name>A0A5C3Q9G7_9AGAR</name>
<evidence type="ECO:0000256" key="1">
    <source>
        <dbReference type="ARBA" id="ARBA00007102"/>
    </source>
</evidence>
<dbReference type="InterPro" id="IPR027486">
    <property type="entry name" value="Ribosomal_uS10_dom"/>
</dbReference>
<feature type="compositionally biased region" description="Basic and acidic residues" evidence="8">
    <location>
        <begin position="141"/>
        <end position="150"/>
    </location>
</feature>
<dbReference type="SMART" id="SM01403">
    <property type="entry name" value="Ribosomal_S10"/>
    <property type="match status" value="1"/>
</dbReference>
<dbReference type="GO" id="GO:0006412">
    <property type="term" value="P:translation"/>
    <property type="evidence" value="ECO:0007669"/>
    <property type="project" value="InterPro"/>
</dbReference>
<dbReference type="GO" id="GO:0005840">
    <property type="term" value="C:ribosome"/>
    <property type="evidence" value="ECO:0007669"/>
    <property type="project" value="UniProtKB-KW"/>
</dbReference>
<feature type="region of interest" description="Disordered" evidence="8">
    <location>
        <begin position="1"/>
        <end position="189"/>
    </location>
</feature>
<protein>
    <recommendedName>
        <fullName evidence="4">Small ribosomal subunit protein uS10m</fullName>
    </recommendedName>
    <alternativeName>
        <fullName evidence="5">37S ribosomal protein S10, mitochondrial</fullName>
    </alternativeName>
</protein>
<feature type="compositionally biased region" description="Basic residues" evidence="8">
    <location>
        <begin position="1"/>
        <end position="15"/>
    </location>
</feature>
<dbReference type="STRING" id="1884261.A0A5C3Q9G7"/>
<evidence type="ECO:0000256" key="4">
    <source>
        <dbReference type="ARBA" id="ARBA00035261"/>
    </source>
</evidence>
<dbReference type="Gene3D" id="3.30.70.600">
    <property type="entry name" value="Ribosomal protein S10 domain"/>
    <property type="match status" value="1"/>
</dbReference>
<evidence type="ECO:0000313" key="10">
    <source>
        <dbReference type="EMBL" id="TFK98401.1"/>
    </source>
</evidence>
<keyword evidence="2" id="KW-0689">Ribosomal protein</keyword>
<evidence type="ECO:0000256" key="2">
    <source>
        <dbReference type="ARBA" id="ARBA00022980"/>
    </source>
</evidence>
<dbReference type="SUPFAM" id="SSF54999">
    <property type="entry name" value="Ribosomal protein S10"/>
    <property type="match status" value="1"/>
</dbReference>
<dbReference type="Proteomes" id="UP000305067">
    <property type="component" value="Unassembled WGS sequence"/>
</dbReference>
<organism evidence="10 11">
    <name type="scientific">Pterulicium gracile</name>
    <dbReference type="NCBI Taxonomy" id="1884261"/>
    <lineage>
        <taxon>Eukaryota</taxon>
        <taxon>Fungi</taxon>
        <taxon>Dikarya</taxon>
        <taxon>Basidiomycota</taxon>
        <taxon>Agaricomycotina</taxon>
        <taxon>Agaricomycetes</taxon>
        <taxon>Agaricomycetidae</taxon>
        <taxon>Agaricales</taxon>
        <taxon>Pleurotineae</taxon>
        <taxon>Pterulaceae</taxon>
        <taxon>Pterulicium</taxon>
    </lineage>
</organism>
<evidence type="ECO:0000259" key="9">
    <source>
        <dbReference type="SMART" id="SM01403"/>
    </source>
</evidence>
<dbReference type="FunFam" id="3.30.70.600:FF:000003">
    <property type="entry name" value="30S ribosomal protein S10"/>
    <property type="match status" value="1"/>
</dbReference>
<feature type="domain" description="Small ribosomal subunit protein uS10" evidence="9">
    <location>
        <begin position="322"/>
        <end position="419"/>
    </location>
</feature>
<gene>
    <name evidence="10" type="ORF">BDV98DRAFT_606959</name>
</gene>